<evidence type="ECO:0000256" key="1">
    <source>
        <dbReference type="SAM" id="MobiDB-lite"/>
    </source>
</evidence>
<dbReference type="AlphaFoldDB" id="A0A157ZK72"/>
<dbReference type="EMBL" id="FCOF02000003">
    <property type="protein sequence ID" value="SAK45942.1"/>
    <property type="molecule type" value="Genomic_DNA"/>
</dbReference>
<dbReference type="OrthoDB" id="9133833at2"/>
<evidence type="ECO:0000313" key="2">
    <source>
        <dbReference type="EMBL" id="SAK45942.1"/>
    </source>
</evidence>
<accession>A0A157ZK72</accession>
<reference evidence="2" key="1">
    <citation type="submission" date="2016-01" db="EMBL/GenBank/DDBJ databases">
        <authorList>
            <person name="Peeters C."/>
        </authorList>
    </citation>
    <scope>NUCLEOTIDE SEQUENCE [LARGE SCALE GENOMIC DNA]</scope>
    <source>
        <strain evidence="2">LMG 29318</strain>
    </source>
</reference>
<evidence type="ECO:0000313" key="3">
    <source>
        <dbReference type="Proteomes" id="UP000054870"/>
    </source>
</evidence>
<name>A0A157ZK72_9BURK</name>
<feature type="compositionally biased region" description="Basic and acidic residues" evidence="1">
    <location>
        <begin position="20"/>
        <end position="61"/>
    </location>
</feature>
<proteinExistence type="predicted"/>
<sequence length="61" mass="6728">MTEQTDRATPPKQTPEDPNTADRRLSGEQKRAMTNEPAPPERRNDGEEGKLPDPKEVGEAG</sequence>
<gene>
    <name evidence="2" type="ORF">AWB75_00866</name>
</gene>
<dbReference type="RefSeq" id="WP_061123038.1">
    <property type="nucleotide sequence ID" value="NZ_FCOF02000003.1"/>
</dbReference>
<organism evidence="2 3">
    <name type="scientific">Caballeronia catudaia</name>
    <dbReference type="NCBI Taxonomy" id="1777136"/>
    <lineage>
        <taxon>Bacteria</taxon>
        <taxon>Pseudomonadati</taxon>
        <taxon>Pseudomonadota</taxon>
        <taxon>Betaproteobacteria</taxon>
        <taxon>Burkholderiales</taxon>
        <taxon>Burkholderiaceae</taxon>
        <taxon>Caballeronia</taxon>
    </lineage>
</organism>
<keyword evidence="3" id="KW-1185">Reference proteome</keyword>
<protein>
    <submittedName>
        <fullName evidence="2">Uncharacterized protein</fullName>
    </submittedName>
</protein>
<dbReference type="Proteomes" id="UP000054870">
    <property type="component" value="Unassembled WGS sequence"/>
</dbReference>
<feature type="region of interest" description="Disordered" evidence="1">
    <location>
        <begin position="1"/>
        <end position="61"/>
    </location>
</feature>
<comment type="caution">
    <text evidence="2">The sequence shown here is derived from an EMBL/GenBank/DDBJ whole genome shotgun (WGS) entry which is preliminary data.</text>
</comment>